<name>A0ABQ8EQG0_BRANA</name>
<gene>
    <name evidence="1" type="ORF">HID58_003562</name>
</gene>
<comment type="caution">
    <text evidence="1">The sequence shown here is derived from an EMBL/GenBank/DDBJ whole genome shotgun (WGS) entry which is preliminary data.</text>
</comment>
<evidence type="ECO:0000313" key="1">
    <source>
        <dbReference type="EMBL" id="KAH0943925.1"/>
    </source>
</evidence>
<protein>
    <submittedName>
        <fullName evidence="1">Uncharacterized protein</fullName>
    </submittedName>
</protein>
<proteinExistence type="predicted"/>
<evidence type="ECO:0000313" key="2">
    <source>
        <dbReference type="Proteomes" id="UP000824890"/>
    </source>
</evidence>
<feature type="non-terminal residue" evidence="1">
    <location>
        <position position="1"/>
    </location>
</feature>
<accession>A0ABQ8EQG0</accession>
<keyword evidence="2" id="KW-1185">Reference proteome</keyword>
<dbReference type="EMBL" id="JAGKQM010000001">
    <property type="protein sequence ID" value="KAH0943925.1"/>
    <property type="molecule type" value="Genomic_DNA"/>
</dbReference>
<dbReference type="Proteomes" id="UP000824890">
    <property type="component" value="Unassembled WGS sequence"/>
</dbReference>
<sequence length="100" mass="11635">HDRVSESLDRYDAFDLSDNPIFAIDGGIRNIRRKRVLCDTTEFLFHPCRQCSKIGIVTKMQMGSLLCTKEKSHNLMIFSSHRYIGYSFKLFEPIYNTLLA</sequence>
<organism evidence="1 2">
    <name type="scientific">Brassica napus</name>
    <name type="common">Rape</name>
    <dbReference type="NCBI Taxonomy" id="3708"/>
    <lineage>
        <taxon>Eukaryota</taxon>
        <taxon>Viridiplantae</taxon>
        <taxon>Streptophyta</taxon>
        <taxon>Embryophyta</taxon>
        <taxon>Tracheophyta</taxon>
        <taxon>Spermatophyta</taxon>
        <taxon>Magnoliopsida</taxon>
        <taxon>eudicotyledons</taxon>
        <taxon>Gunneridae</taxon>
        <taxon>Pentapetalae</taxon>
        <taxon>rosids</taxon>
        <taxon>malvids</taxon>
        <taxon>Brassicales</taxon>
        <taxon>Brassicaceae</taxon>
        <taxon>Brassiceae</taxon>
        <taxon>Brassica</taxon>
    </lineage>
</organism>
<feature type="non-terminal residue" evidence="1">
    <location>
        <position position="100"/>
    </location>
</feature>
<reference evidence="1 2" key="1">
    <citation type="submission" date="2021-05" db="EMBL/GenBank/DDBJ databases">
        <title>Genome Assembly of Synthetic Allotetraploid Brassica napus Reveals Homoeologous Exchanges between Subgenomes.</title>
        <authorList>
            <person name="Davis J.T."/>
        </authorList>
    </citation>
    <scope>NUCLEOTIDE SEQUENCE [LARGE SCALE GENOMIC DNA]</scope>
    <source>
        <strain evidence="2">cv. Da-Ae</strain>
        <tissue evidence="1">Seedling</tissue>
    </source>
</reference>